<dbReference type="Pfam" id="PF20154">
    <property type="entry name" value="LNT_N"/>
    <property type="match status" value="1"/>
</dbReference>
<evidence type="ECO:0000256" key="4">
    <source>
        <dbReference type="ARBA" id="ARBA00022679"/>
    </source>
</evidence>
<dbReference type="Pfam" id="PF00795">
    <property type="entry name" value="CN_hydrolase"/>
    <property type="match status" value="1"/>
</dbReference>
<dbReference type="InterPro" id="IPR003010">
    <property type="entry name" value="C-N_Hydrolase"/>
</dbReference>
<organism evidence="11 12">
    <name type="scientific">Stieleria varia</name>
    <dbReference type="NCBI Taxonomy" id="2528005"/>
    <lineage>
        <taxon>Bacteria</taxon>
        <taxon>Pseudomonadati</taxon>
        <taxon>Planctomycetota</taxon>
        <taxon>Planctomycetia</taxon>
        <taxon>Pirellulales</taxon>
        <taxon>Pirellulaceae</taxon>
        <taxon>Stieleria</taxon>
    </lineage>
</organism>
<comment type="catalytic activity">
    <reaction evidence="9">
        <text>N-terminal S-1,2-diacyl-sn-glyceryl-L-cysteinyl-[lipoprotein] + a glycerophospholipid = N-acyl-S-1,2-diacyl-sn-glyceryl-L-cysteinyl-[lipoprotein] + a 2-acyl-sn-glycero-3-phospholipid + H(+)</text>
        <dbReference type="Rhea" id="RHEA:48228"/>
        <dbReference type="Rhea" id="RHEA-COMP:14681"/>
        <dbReference type="Rhea" id="RHEA-COMP:14684"/>
        <dbReference type="ChEBI" id="CHEBI:15378"/>
        <dbReference type="ChEBI" id="CHEBI:136912"/>
        <dbReference type="ChEBI" id="CHEBI:140656"/>
        <dbReference type="ChEBI" id="CHEBI:140657"/>
        <dbReference type="ChEBI" id="CHEBI:140660"/>
        <dbReference type="EC" id="2.3.1.269"/>
    </reaction>
</comment>
<name>A0A5C6A0Q4_9BACT</name>
<feature type="transmembrane region" description="Helical" evidence="9">
    <location>
        <begin position="13"/>
        <end position="43"/>
    </location>
</feature>
<feature type="transmembrane region" description="Helical" evidence="9">
    <location>
        <begin position="55"/>
        <end position="73"/>
    </location>
</feature>
<evidence type="ECO:0000256" key="9">
    <source>
        <dbReference type="HAMAP-Rule" id="MF_01148"/>
    </source>
</evidence>
<dbReference type="UniPathway" id="UPA00666"/>
<evidence type="ECO:0000256" key="6">
    <source>
        <dbReference type="ARBA" id="ARBA00022989"/>
    </source>
</evidence>
<comment type="caution">
    <text evidence="11">The sequence shown here is derived from an EMBL/GenBank/DDBJ whole genome shotgun (WGS) entry which is preliminary data.</text>
</comment>
<keyword evidence="7 9" id="KW-0472">Membrane</keyword>
<dbReference type="PANTHER" id="PTHR38686:SF1">
    <property type="entry name" value="APOLIPOPROTEIN N-ACYLTRANSFERASE"/>
    <property type="match status" value="1"/>
</dbReference>
<dbReference type="OrthoDB" id="9804277at2"/>
<evidence type="ECO:0000256" key="7">
    <source>
        <dbReference type="ARBA" id="ARBA00023136"/>
    </source>
</evidence>
<keyword evidence="11" id="KW-0449">Lipoprotein</keyword>
<comment type="subcellular location">
    <subcellularLocation>
        <location evidence="1 9">Cell membrane</location>
        <topology evidence="1 9">Multi-pass membrane protein</topology>
    </subcellularLocation>
</comment>
<evidence type="ECO:0000259" key="10">
    <source>
        <dbReference type="PROSITE" id="PS50263"/>
    </source>
</evidence>
<sequence>MNLPDSPPDSRKYALLGAVLLWCSQPPLGFWPLAFVALIPWMHCGESISSTRRDYLYLYAAAALYWLVSLQGLRHANPLIYPCWIALACYLAVYPVAAIAVTRRLRRWSVPMFLAFPIAWVGAEWVRNYMLTGISAAMLGHTMADIPTMIQIADLGGTYAVSFVIALVSAAMYQLWRERDKNGIAAFAVAAILLGATLGYGRYRLSQPTRNGSTVFALVQRGEPVEYEQDKKRALEIFDAYVRQSAQAVQQADQIVDVVVWPESMFTADLPWIDGDGSAEIAATENLTATELTSLLNQQRAAFEFRARRVQEQIAGKADTLPQLIVGCGVLRVEQQQDIFSGVVHVDQQSRVAQWYGKNHLVMFGEYVPLIGHIPSLHALIPMVTSGDGPRRFDVGSTTVAPNLCIETAVERVTIRHVSQLRSDNGGAPEVIVTVTNDGWFDDSAVIDHHQRCAQLVAVGCRRPILSAANNGPTVWIDSCGRIIDSVPRGDDGAVIAKPRLDDRTSLYVRIGDWPATMIGMVFSIAWLKILVDGVKQWRANRRGRRSSVA</sequence>
<keyword evidence="6 9" id="KW-1133">Transmembrane helix</keyword>
<comment type="pathway">
    <text evidence="9">Protein modification; lipoprotein biosynthesis (N-acyl transfer).</text>
</comment>
<evidence type="ECO:0000256" key="3">
    <source>
        <dbReference type="ARBA" id="ARBA00022475"/>
    </source>
</evidence>
<dbReference type="InterPro" id="IPR036526">
    <property type="entry name" value="C-N_Hydrolase_sf"/>
</dbReference>
<keyword evidence="4 9" id="KW-0808">Transferase</keyword>
<evidence type="ECO:0000313" key="12">
    <source>
        <dbReference type="Proteomes" id="UP000320176"/>
    </source>
</evidence>
<dbReference type="InterPro" id="IPR045378">
    <property type="entry name" value="LNT_N"/>
</dbReference>
<accession>A0A5C6A0Q4</accession>
<dbReference type="Gene3D" id="3.60.110.10">
    <property type="entry name" value="Carbon-nitrogen hydrolase"/>
    <property type="match status" value="1"/>
</dbReference>
<dbReference type="Proteomes" id="UP000320176">
    <property type="component" value="Unassembled WGS sequence"/>
</dbReference>
<dbReference type="HAMAP" id="MF_01148">
    <property type="entry name" value="Lnt"/>
    <property type="match status" value="1"/>
</dbReference>
<dbReference type="NCBIfam" id="TIGR00546">
    <property type="entry name" value="lnt"/>
    <property type="match status" value="1"/>
</dbReference>
<keyword evidence="12" id="KW-1185">Reference proteome</keyword>
<feature type="transmembrane region" description="Helical" evidence="9">
    <location>
        <begin position="113"/>
        <end position="139"/>
    </location>
</feature>
<dbReference type="PROSITE" id="PS50263">
    <property type="entry name" value="CN_HYDROLASE"/>
    <property type="match status" value="1"/>
</dbReference>
<keyword evidence="8 9" id="KW-0012">Acyltransferase</keyword>
<proteinExistence type="inferred from homology"/>
<dbReference type="PANTHER" id="PTHR38686">
    <property type="entry name" value="APOLIPOPROTEIN N-ACYLTRANSFERASE"/>
    <property type="match status" value="1"/>
</dbReference>
<keyword evidence="3 9" id="KW-1003">Cell membrane</keyword>
<dbReference type="AlphaFoldDB" id="A0A5C6A0Q4"/>
<dbReference type="GO" id="GO:0042158">
    <property type="term" value="P:lipoprotein biosynthetic process"/>
    <property type="evidence" value="ECO:0007669"/>
    <property type="project" value="UniProtKB-UniRule"/>
</dbReference>
<gene>
    <name evidence="9 11" type="primary">lnt</name>
    <name evidence="11" type="ORF">Pla52n_61860</name>
</gene>
<comment type="function">
    <text evidence="9">Catalyzes the phospholipid dependent N-acylation of the N-terminal cysteine of apolipoprotein, the last step in lipoprotein maturation.</text>
</comment>
<dbReference type="EMBL" id="SJPN01000010">
    <property type="protein sequence ID" value="TWT92821.1"/>
    <property type="molecule type" value="Genomic_DNA"/>
</dbReference>
<feature type="domain" description="CN hydrolase" evidence="10">
    <location>
        <begin position="214"/>
        <end position="501"/>
    </location>
</feature>
<evidence type="ECO:0000256" key="5">
    <source>
        <dbReference type="ARBA" id="ARBA00022692"/>
    </source>
</evidence>
<dbReference type="InterPro" id="IPR004563">
    <property type="entry name" value="Apolipo_AcylTrfase"/>
</dbReference>
<evidence type="ECO:0000256" key="1">
    <source>
        <dbReference type="ARBA" id="ARBA00004651"/>
    </source>
</evidence>
<evidence type="ECO:0000313" key="11">
    <source>
        <dbReference type="EMBL" id="TWT92821.1"/>
    </source>
</evidence>
<feature type="transmembrane region" description="Helical" evidence="9">
    <location>
        <begin position="79"/>
        <end position="101"/>
    </location>
</feature>
<keyword evidence="5 9" id="KW-0812">Transmembrane</keyword>
<dbReference type="EC" id="2.3.1.269" evidence="9"/>
<dbReference type="SUPFAM" id="SSF56317">
    <property type="entry name" value="Carbon-nitrogen hydrolase"/>
    <property type="match status" value="1"/>
</dbReference>
<dbReference type="RefSeq" id="WP_146523105.1">
    <property type="nucleotide sequence ID" value="NZ_CP151726.1"/>
</dbReference>
<feature type="transmembrane region" description="Helical" evidence="9">
    <location>
        <begin position="159"/>
        <end position="176"/>
    </location>
</feature>
<dbReference type="GO" id="GO:0005886">
    <property type="term" value="C:plasma membrane"/>
    <property type="evidence" value="ECO:0007669"/>
    <property type="project" value="UniProtKB-SubCell"/>
</dbReference>
<comment type="similarity">
    <text evidence="2 9">Belongs to the CN hydrolase family. Apolipoprotein N-acyltransferase subfamily.</text>
</comment>
<feature type="transmembrane region" description="Helical" evidence="9">
    <location>
        <begin position="183"/>
        <end position="203"/>
    </location>
</feature>
<reference evidence="11 12" key="1">
    <citation type="submission" date="2019-02" db="EMBL/GenBank/DDBJ databases">
        <title>Deep-cultivation of Planctomycetes and their phenomic and genomic characterization uncovers novel biology.</title>
        <authorList>
            <person name="Wiegand S."/>
            <person name="Jogler M."/>
            <person name="Boedeker C."/>
            <person name="Pinto D."/>
            <person name="Vollmers J."/>
            <person name="Rivas-Marin E."/>
            <person name="Kohn T."/>
            <person name="Peeters S.H."/>
            <person name="Heuer A."/>
            <person name="Rast P."/>
            <person name="Oberbeckmann S."/>
            <person name="Bunk B."/>
            <person name="Jeske O."/>
            <person name="Meyerdierks A."/>
            <person name="Storesund J.E."/>
            <person name="Kallscheuer N."/>
            <person name="Luecker S."/>
            <person name="Lage O.M."/>
            <person name="Pohl T."/>
            <person name="Merkel B.J."/>
            <person name="Hornburger P."/>
            <person name="Mueller R.-W."/>
            <person name="Bruemmer F."/>
            <person name="Labrenz M."/>
            <person name="Spormann A.M."/>
            <person name="Op Den Camp H."/>
            <person name="Overmann J."/>
            <person name="Amann R."/>
            <person name="Jetten M.S.M."/>
            <person name="Mascher T."/>
            <person name="Medema M.H."/>
            <person name="Devos D.P."/>
            <person name="Kaster A.-K."/>
            <person name="Ovreas L."/>
            <person name="Rohde M."/>
            <person name="Galperin M.Y."/>
            <person name="Jogler C."/>
        </authorList>
    </citation>
    <scope>NUCLEOTIDE SEQUENCE [LARGE SCALE GENOMIC DNA]</scope>
    <source>
        <strain evidence="11 12">Pla52n</strain>
    </source>
</reference>
<evidence type="ECO:0000256" key="8">
    <source>
        <dbReference type="ARBA" id="ARBA00023315"/>
    </source>
</evidence>
<protein>
    <recommendedName>
        <fullName evidence="9">Apolipoprotein N-acyltransferase</fullName>
        <shortName evidence="9">ALP N-acyltransferase</shortName>
        <ecNumber evidence="9">2.3.1.269</ecNumber>
    </recommendedName>
</protein>
<dbReference type="GO" id="GO:0016410">
    <property type="term" value="F:N-acyltransferase activity"/>
    <property type="evidence" value="ECO:0007669"/>
    <property type="project" value="UniProtKB-UniRule"/>
</dbReference>
<evidence type="ECO:0000256" key="2">
    <source>
        <dbReference type="ARBA" id="ARBA00010065"/>
    </source>
</evidence>